<dbReference type="GO" id="GO:0000166">
    <property type="term" value="F:nucleotide binding"/>
    <property type="evidence" value="ECO:0007669"/>
    <property type="project" value="UniProtKB-KW"/>
</dbReference>
<dbReference type="OrthoDB" id="598581at2759"/>
<dbReference type="PANTHER" id="PTHR23155">
    <property type="entry name" value="DISEASE RESISTANCE PROTEIN RP"/>
    <property type="match status" value="1"/>
</dbReference>
<dbReference type="HOGENOM" id="CLU_000837_7_3_1"/>
<dbReference type="Gene3D" id="1.10.10.10">
    <property type="entry name" value="Winged helix-like DNA-binding domain superfamily/Winged helix DNA-binding domain"/>
    <property type="match status" value="1"/>
</dbReference>
<evidence type="ECO:0000259" key="9">
    <source>
        <dbReference type="Pfam" id="PF23559"/>
    </source>
</evidence>
<evidence type="ECO:0000256" key="2">
    <source>
        <dbReference type="ARBA" id="ARBA00022614"/>
    </source>
</evidence>
<evidence type="ECO:0000313" key="13">
    <source>
        <dbReference type="Proteomes" id="UP000008810"/>
    </source>
</evidence>
<dbReference type="Pfam" id="PF18052">
    <property type="entry name" value="Rx_N"/>
    <property type="match status" value="1"/>
</dbReference>
<evidence type="ECO:0000313" key="12">
    <source>
        <dbReference type="EnsemblPlants" id="PNT63251"/>
    </source>
</evidence>
<proteinExistence type="inferred from homology"/>
<keyword evidence="5" id="KW-0611">Plant defense</keyword>
<gene>
    <name evidence="12" type="primary">LOC100845112</name>
    <name evidence="11" type="ORF">BRADI_4g13470v3</name>
</gene>
<keyword evidence="13" id="KW-1185">Reference proteome</keyword>
<evidence type="ECO:0000313" key="11">
    <source>
        <dbReference type="EMBL" id="PNT63251.1"/>
    </source>
</evidence>
<dbReference type="InterPro" id="IPR036388">
    <property type="entry name" value="WH-like_DNA-bd_sf"/>
</dbReference>
<dbReference type="InterPro" id="IPR058922">
    <property type="entry name" value="WHD_DRP"/>
</dbReference>
<dbReference type="InterPro" id="IPR041118">
    <property type="entry name" value="Rx_N"/>
</dbReference>
<keyword evidence="3" id="KW-0677">Repeat</keyword>
<dbReference type="GO" id="GO:0042742">
    <property type="term" value="P:defense response to bacterium"/>
    <property type="evidence" value="ECO:0007669"/>
    <property type="project" value="UniProtKB-ARBA"/>
</dbReference>
<dbReference type="Gene3D" id="1.20.5.4130">
    <property type="match status" value="1"/>
</dbReference>
<dbReference type="AlphaFoldDB" id="I1IKB0"/>
<feature type="domain" description="Disease resistance R13L4/SHOC-2-like LRR" evidence="10">
    <location>
        <begin position="759"/>
        <end position="1094"/>
    </location>
</feature>
<evidence type="ECO:0000256" key="7">
    <source>
        <dbReference type="SAM" id="MobiDB-lite"/>
    </source>
</evidence>
<dbReference type="Proteomes" id="UP000008810">
    <property type="component" value="Chromosome 4"/>
</dbReference>
<protein>
    <submittedName>
        <fullName evidence="11 12">Uncharacterized protein</fullName>
    </submittedName>
</protein>
<dbReference type="InterPro" id="IPR038005">
    <property type="entry name" value="RX-like_CC"/>
</dbReference>
<dbReference type="InterPro" id="IPR032675">
    <property type="entry name" value="LRR_dom_sf"/>
</dbReference>
<keyword evidence="6" id="KW-0175">Coiled coil</keyword>
<reference evidence="11 12" key="1">
    <citation type="journal article" date="2010" name="Nature">
        <title>Genome sequencing and analysis of the model grass Brachypodium distachyon.</title>
        <authorList>
            <consortium name="International Brachypodium Initiative"/>
        </authorList>
    </citation>
    <scope>NUCLEOTIDE SEQUENCE [LARGE SCALE GENOMIC DNA]</scope>
    <source>
        <strain evidence="11 12">Bd21</strain>
    </source>
</reference>
<dbReference type="RefSeq" id="XP_010237546.1">
    <property type="nucleotide sequence ID" value="XM_010239244.3"/>
</dbReference>
<dbReference type="EMBL" id="CM000883">
    <property type="protein sequence ID" value="PNT63251.1"/>
    <property type="molecule type" value="Genomic_DNA"/>
</dbReference>
<feature type="region of interest" description="Disordered" evidence="7">
    <location>
        <begin position="434"/>
        <end position="454"/>
    </location>
</feature>
<sequence length="1111" mass="126341">MAELAGGAVRSLLGVIRDEAQLLRGVGGDVQFIKEEMESMNSFLTHLARKTPRSGGHDEQVNTWMKQVRDLAHDCSNSIDIYLRRGDPAVYRARGVLLGYVWWVPWFVKKTLAQHLAANQLRDLKARARDVGERRLRYGVEVPAKAADSDKLLMSPTEASFQAAAGVVAEGEHDLEEDYYRATNDDPRRELAFSEPRLLLKCTEKLMNWLEHQHEDGQFQAIAIAAPDEEDGIDLINEALCHEKVMKKFDYHFSLEDQFCLKEPKDYLVDMLKALEDGKSEEVDVSISMIEKEIDEKILKIKEKIEEHMEKAGNKGYRAEPIGVLHGILQVLLQDAAVLASEDQTQENTILEDTAEKMKKYVESADEKDACTIGVQEHPPEFVAILQELLPKQATAPAKAATDKPGEDHIVKNIRDITLKIQVQIQPELLPMTSLLQQDKSDKESPLSPGEDEEYCRERIEQVLKRMKEHLLIQETAGRVRKHLQGTRTLITLKNAYGYKWEETTKALQDLGCTSMAVVVTTKYMQSANEFCYGTEPIVYSSIEHYHDTALQLTNRRVNDDDKYSAKIFHEILEKCRLDVFCTKMFIHTLFANPMRRREELDKLSNSLVFGGSMETNGYKMIKFSYNDLPRDYKTCLLYLAIFHENEKINRTRLVGRWVAEGLITGQDWPSSVSQAERCFDVLADLCLVSPSDFDAGGKVKSITLHQQVYSFITKIAKKEHILDTRLSRHLARHFSILSNIRLRPSDRIVNFLKQPSNSSSQLKLVKALDLEGCASMRDDQRWLRNVCTSLILLKYLSLRNTNVTQLPKDINRLQQLEVLDIRRTHMNASTTKQLMLLKLKRLLAGGGDASILSTVEMPHKVWKMRDLEMLSHVQVSKHHVFELKEIGQLCQLRVLGVIIYDQKAQLENLLQGINDLNECLVSLSIEIKSLPASKAVAIAPDADAISEHCKNRPRFLESLTISGVTIYGSLLLFFARGCCKLAKVTLHNTFLDKNDMESLANSPNLRGLRLRNVKLHTKSKLIIQTSGFKNLKYLLVEGGGITDINFEPGEAPKLEKIVWLVDDIESLSGMNNLPKLNKMVFNDDLRIPDQVKQAMEAHPNFIDHNGIFWY</sequence>
<dbReference type="CDD" id="cd14798">
    <property type="entry name" value="RX-CC_like"/>
    <property type="match status" value="1"/>
</dbReference>
<dbReference type="Pfam" id="PF23559">
    <property type="entry name" value="WHD_DRP"/>
    <property type="match status" value="1"/>
</dbReference>
<name>I1IKB0_BRADI</name>
<evidence type="ECO:0000259" key="10">
    <source>
        <dbReference type="Pfam" id="PF23598"/>
    </source>
</evidence>
<dbReference type="GO" id="GO:0098542">
    <property type="term" value="P:defense response to other organism"/>
    <property type="evidence" value="ECO:0000318"/>
    <property type="project" value="GO_Central"/>
</dbReference>
<keyword evidence="4" id="KW-0547">Nucleotide-binding</keyword>
<evidence type="ECO:0000256" key="1">
    <source>
        <dbReference type="ARBA" id="ARBA00008894"/>
    </source>
</evidence>
<dbReference type="KEGG" id="bdi:100845112"/>
<dbReference type="GeneID" id="100845112"/>
<dbReference type="Pfam" id="PF23598">
    <property type="entry name" value="LRR_14"/>
    <property type="match status" value="1"/>
</dbReference>
<organism evidence="12">
    <name type="scientific">Brachypodium distachyon</name>
    <name type="common">Purple false brome</name>
    <name type="synonym">Trachynia distachya</name>
    <dbReference type="NCBI Taxonomy" id="15368"/>
    <lineage>
        <taxon>Eukaryota</taxon>
        <taxon>Viridiplantae</taxon>
        <taxon>Streptophyta</taxon>
        <taxon>Embryophyta</taxon>
        <taxon>Tracheophyta</taxon>
        <taxon>Spermatophyta</taxon>
        <taxon>Magnoliopsida</taxon>
        <taxon>Liliopsida</taxon>
        <taxon>Poales</taxon>
        <taxon>Poaceae</taxon>
        <taxon>BOP clade</taxon>
        <taxon>Pooideae</taxon>
        <taxon>Stipodae</taxon>
        <taxon>Brachypodieae</taxon>
        <taxon>Brachypodium</taxon>
    </lineage>
</organism>
<keyword evidence="2" id="KW-0433">Leucine-rich repeat</keyword>
<evidence type="ECO:0000259" key="8">
    <source>
        <dbReference type="Pfam" id="PF18052"/>
    </source>
</evidence>
<evidence type="ECO:0000256" key="5">
    <source>
        <dbReference type="ARBA" id="ARBA00022821"/>
    </source>
</evidence>
<reference evidence="11" key="2">
    <citation type="submission" date="2017-06" db="EMBL/GenBank/DDBJ databases">
        <title>WGS assembly of Brachypodium distachyon.</title>
        <authorList>
            <consortium name="The International Brachypodium Initiative"/>
            <person name="Lucas S."/>
            <person name="Harmon-Smith M."/>
            <person name="Lail K."/>
            <person name="Tice H."/>
            <person name="Grimwood J."/>
            <person name="Bruce D."/>
            <person name="Barry K."/>
            <person name="Shu S."/>
            <person name="Lindquist E."/>
            <person name="Wang M."/>
            <person name="Pitluck S."/>
            <person name="Vogel J.P."/>
            <person name="Garvin D.F."/>
            <person name="Mockler T.C."/>
            <person name="Schmutz J."/>
            <person name="Rokhsar D."/>
            <person name="Bevan M.W."/>
        </authorList>
    </citation>
    <scope>NUCLEOTIDE SEQUENCE</scope>
    <source>
        <strain evidence="11">Bd21</strain>
    </source>
</reference>
<evidence type="ECO:0000256" key="4">
    <source>
        <dbReference type="ARBA" id="ARBA00022741"/>
    </source>
</evidence>
<dbReference type="GO" id="GO:0002758">
    <property type="term" value="P:innate immune response-activating signaling pathway"/>
    <property type="evidence" value="ECO:0007669"/>
    <property type="project" value="UniProtKB-ARBA"/>
</dbReference>
<dbReference type="EnsemblPlants" id="PNT63251">
    <property type="protein sequence ID" value="PNT63251"/>
    <property type="gene ID" value="BRADI_4g13470v3"/>
</dbReference>
<accession>I1IKB0</accession>
<feature type="domain" description="Disease resistance protein winged helix" evidence="9">
    <location>
        <begin position="642"/>
        <end position="712"/>
    </location>
</feature>
<dbReference type="InterPro" id="IPR055414">
    <property type="entry name" value="LRR_R13L4/SHOC2-like"/>
</dbReference>
<dbReference type="SUPFAM" id="SSF52047">
    <property type="entry name" value="RNI-like"/>
    <property type="match status" value="1"/>
</dbReference>
<dbReference type="Gene3D" id="3.80.10.10">
    <property type="entry name" value="Ribonuclease Inhibitor"/>
    <property type="match status" value="1"/>
</dbReference>
<evidence type="ECO:0000256" key="3">
    <source>
        <dbReference type="ARBA" id="ARBA00022737"/>
    </source>
</evidence>
<dbReference type="InterPro" id="IPR044974">
    <property type="entry name" value="Disease_R_plants"/>
</dbReference>
<feature type="domain" description="Disease resistance N-terminal" evidence="8">
    <location>
        <begin position="9"/>
        <end position="84"/>
    </location>
</feature>
<dbReference type="GO" id="GO:0009626">
    <property type="term" value="P:plant-type hypersensitive response"/>
    <property type="evidence" value="ECO:0007669"/>
    <property type="project" value="UniProtKB-ARBA"/>
</dbReference>
<evidence type="ECO:0000256" key="6">
    <source>
        <dbReference type="ARBA" id="ARBA00023054"/>
    </source>
</evidence>
<dbReference type="PANTHER" id="PTHR23155:SF1062">
    <property type="entry name" value="OS11G0579400 PROTEIN"/>
    <property type="match status" value="1"/>
</dbReference>
<dbReference type="Gramene" id="PNT63251">
    <property type="protein sequence ID" value="PNT63251"/>
    <property type="gene ID" value="BRADI_4g13470v3"/>
</dbReference>
<dbReference type="FunFam" id="1.10.10.10:FF:000322">
    <property type="entry name" value="Probable disease resistance protein At1g63360"/>
    <property type="match status" value="1"/>
</dbReference>
<dbReference type="eggNOG" id="KOG4658">
    <property type="taxonomic scope" value="Eukaryota"/>
</dbReference>
<reference evidence="12" key="3">
    <citation type="submission" date="2018-08" db="UniProtKB">
        <authorList>
            <consortium name="EnsemblPlants"/>
        </authorList>
    </citation>
    <scope>IDENTIFICATION</scope>
    <source>
        <strain evidence="12">cv. Bd21</strain>
    </source>
</reference>
<comment type="similarity">
    <text evidence="1">Belongs to the disease resistance NB-LRR family.</text>
</comment>